<proteinExistence type="predicted"/>
<organism evidence="1 2">
    <name type="scientific">Amycolatopsis umgeniensis</name>
    <dbReference type="NCBI Taxonomy" id="336628"/>
    <lineage>
        <taxon>Bacteria</taxon>
        <taxon>Bacillati</taxon>
        <taxon>Actinomycetota</taxon>
        <taxon>Actinomycetes</taxon>
        <taxon>Pseudonocardiales</taxon>
        <taxon>Pseudonocardiaceae</taxon>
        <taxon>Amycolatopsis</taxon>
    </lineage>
</organism>
<sequence length="79" mass="8837">MTDATPEGWQPDLHTLRWLAGRTDLDRVASTVRSDLSARRTEAEASEDAYWRVLAEAALEAIIWPAARELRTAEDEPTG</sequence>
<dbReference type="AlphaFoldDB" id="A0A841AYY6"/>
<accession>A0A841AYY6</accession>
<evidence type="ECO:0000313" key="1">
    <source>
        <dbReference type="EMBL" id="MBB5854149.1"/>
    </source>
</evidence>
<keyword evidence="2" id="KW-1185">Reference proteome</keyword>
<name>A0A841AYY6_9PSEU</name>
<reference evidence="1 2" key="1">
    <citation type="submission" date="2020-08" db="EMBL/GenBank/DDBJ databases">
        <title>Sequencing the genomes of 1000 actinobacteria strains.</title>
        <authorList>
            <person name="Klenk H.-P."/>
        </authorList>
    </citation>
    <scope>NUCLEOTIDE SEQUENCE [LARGE SCALE GENOMIC DNA]</scope>
    <source>
        <strain evidence="1 2">DSM 45272</strain>
    </source>
</reference>
<evidence type="ECO:0000313" key="2">
    <source>
        <dbReference type="Proteomes" id="UP000580861"/>
    </source>
</evidence>
<dbReference type="RefSeq" id="WP_184897932.1">
    <property type="nucleotide sequence ID" value="NZ_JACHMX010000001.1"/>
</dbReference>
<dbReference type="EMBL" id="JACHMX010000001">
    <property type="protein sequence ID" value="MBB5854149.1"/>
    <property type="molecule type" value="Genomic_DNA"/>
</dbReference>
<protein>
    <submittedName>
        <fullName evidence="1">Uncharacterized protein</fullName>
    </submittedName>
</protein>
<comment type="caution">
    <text evidence="1">The sequence shown here is derived from an EMBL/GenBank/DDBJ whole genome shotgun (WGS) entry which is preliminary data.</text>
</comment>
<dbReference type="Proteomes" id="UP000580861">
    <property type="component" value="Unassembled WGS sequence"/>
</dbReference>
<gene>
    <name evidence="1" type="ORF">HDA45_004236</name>
</gene>